<organism evidence="1 2">
    <name type="scientific">Serratia grimesii</name>
    <dbReference type="NCBI Taxonomy" id="82995"/>
    <lineage>
        <taxon>Bacteria</taxon>
        <taxon>Pseudomonadati</taxon>
        <taxon>Pseudomonadota</taxon>
        <taxon>Gammaproteobacteria</taxon>
        <taxon>Enterobacterales</taxon>
        <taxon>Yersiniaceae</taxon>
        <taxon>Serratia</taxon>
    </lineage>
</organism>
<dbReference type="Proteomes" id="UP000028721">
    <property type="component" value="Unassembled WGS sequence"/>
</dbReference>
<gene>
    <name evidence="1" type="ORF">CR62_19845</name>
</gene>
<protein>
    <submittedName>
        <fullName evidence="1">Uncharacterized protein</fullName>
    </submittedName>
</protein>
<reference evidence="1 2" key="1">
    <citation type="submission" date="2014-03" db="EMBL/GenBank/DDBJ databases">
        <title>Draft genome sequence of the Serratia grimesii strain a2.</title>
        <authorList>
            <person name="Toymentseva A."/>
            <person name="Kazakov S."/>
            <person name="Giliazeva A."/>
            <person name="Ismagilova R."/>
            <person name="Shah R."/>
            <person name="Sharipova M."/>
            <person name="Khaitlina S."/>
            <person name="Mardanova A."/>
        </authorList>
    </citation>
    <scope>NUCLEOTIDE SEQUENCE [LARGE SCALE GENOMIC DNA]</scope>
    <source>
        <strain evidence="1 2">A2</strain>
    </source>
</reference>
<comment type="caution">
    <text evidence="1">The sequence shown here is derived from an EMBL/GenBank/DDBJ whole genome shotgun (WGS) entry which is preliminary data.</text>
</comment>
<proteinExistence type="predicted"/>
<name>A0ABR4U3K6_9GAMM</name>
<accession>A0ABR4U3K6</accession>
<keyword evidence="2" id="KW-1185">Reference proteome</keyword>
<sequence length="211" mass="23656">MIATGAFHQCLHNFLHHDSTRISGTQIIVLELLFVVAETRLGMDSQGNRADQGRGFIQCDFQRHLRVGPQNRAVFLVITAGGGADRKHRLFLLIFQFGQQPVVFIHQLAFDDALGMQVLHLWRQFAFCFTEPLTPALVIHNGLLFRCAFFIMCGRNDLTDIIQLGFLFMKTVTCVIKAGLLLQKTDRQGGKRGLGGHRKNSSSLCCVDSVR</sequence>
<dbReference type="EMBL" id="JGVP01000054">
    <property type="protein sequence ID" value="KFB86549.1"/>
    <property type="molecule type" value="Genomic_DNA"/>
</dbReference>
<evidence type="ECO:0000313" key="1">
    <source>
        <dbReference type="EMBL" id="KFB86549.1"/>
    </source>
</evidence>
<evidence type="ECO:0000313" key="2">
    <source>
        <dbReference type="Proteomes" id="UP000028721"/>
    </source>
</evidence>